<organism evidence="1 2">
    <name type="scientific">Vibrio cholerae</name>
    <dbReference type="NCBI Taxonomy" id="666"/>
    <lineage>
        <taxon>Bacteria</taxon>
        <taxon>Pseudomonadati</taxon>
        <taxon>Pseudomonadota</taxon>
        <taxon>Gammaproteobacteria</taxon>
        <taxon>Vibrionales</taxon>
        <taxon>Vibrionaceae</taxon>
        <taxon>Vibrio</taxon>
    </lineage>
</organism>
<evidence type="ECO:0000313" key="1">
    <source>
        <dbReference type="EMBL" id="CRZ94785.1"/>
    </source>
</evidence>
<accession>A0A655X2X6</accession>
<name>A0A655X2X6_VIBCL</name>
<dbReference type="EMBL" id="CWOW01000002">
    <property type="protein sequence ID" value="CRZ94785.1"/>
    <property type="molecule type" value="Genomic_DNA"/>
</dbReference>
<protein>
    <submittedName>
        <fullName evidence="1">Uncharacterized protein</fullName>
    </submittedName>
</protein>
<dbReference type="Proteomes" id="UP000044806">
    <property type="component" value="Unassembled WGS sequence"/>
</dbReference>
<sequence>MTNDAVPPRCRFERNSPSAPWRFIAAITLSPITKQRISAPPASLMYSCTMILALSPMNASITLSAAVRVSANTTPMPCVPSNSLITTGAPPTISSKSLTSSGLLAKPVMGMPMPRRESNCMERSLSRERVIATDSLAG</sequence>
<reference evidence="1 2" key="1">
    <citation type="submission" date="2015-07" db="EMBL/GenBank/DDBJ databases">
        <authorList>
            <consortium name="Pathogen Informatics"/>
        </authorList>
    </citation>
    <scope>NUCLEOTIDE SEQUENCE [LARGE SCALE GENOMIC DNA]</scope>
    <source>
        <strain evidence="1 2">A51</strain>
    </source>
</reference>
<proteinExistence type="predicted"/>
<dbReference type="AlphaFoldDB" id="A0A655X2X6"/>
<evidence type="ECO:0000313" key="2">
    <source>
        <dbReference type="Proteomes" id="UP000044806"/>
    </source>
</evidence>
<gene>
    <name evidence="1" type="ORF">ERS013165_00606</name>
</gene>